<dbReference type="PANTHER" id="PTHR40465:SF1">
    <property type="entry name" value="DUF6534 DOMAIN-CONTAINING PROTEIN"/>
    <property type="match status" value="1"/>
</dbReference>
<reference evidence="9 10" key="1">
    <citation type="submission" date="2017-04" db="EMBL/GenBank/DDBJ databases">
        <title>Genome Sequence of the Model Brown-Rot Fungus Postia placenta SB12.</title>
        <authorList>
            <consortium name="DOE Joint Genome Institute"/>
            <person name="Gaskell J."/>
            <person name="Kersten P."/>
            <person name="Larrondo L.F."/>
            <person name="Canessa P."/>
            <person name="Martinez D."/>
            <person name="Hibbett D."/>
            <person name="Schmoll M."/>
            <person name="Kubicek C.P."/>
            <person name="Martinez A.T."/>
            <person name="Yadav J."/>
            <person name="Master E."/>
            <person name="Magnuson J.K."/>
            <person name="James T."/>
            <person name="Yaver D."/>
            <person name="Berka R."/>
            <person name="Labutti K."/>
            <person name="Lipzen A."/>
            <person name="Aerts A."/>
            <person name="Barry K."/>
            <person name="Henrissat B."/>
            <person name="Blanchette R."/>
            <person name="Grigoriev I."/>
            <person name="Cullen D."/>
        </authorList>
    </citation>
    <scope>NUCLEOTIDE SEQUENCE [LARGE SCALE GENOMIC DNA]</scope>
    <source>
        <strain evidence="9 10">MAD-698-R-SB12</strain>
    </source>
</reference>
<dbReference type="RefSeq" id="XP_024340166.1">
    <property type="nucleotide sequence ID" value="XM_024482661.1"/>
</dbReference>
<dbReference type="GeneID" id="36327610"/>
<dbReference type="Pfam" id="PF01679">
    <property type="entry name" value="Pmp3"/>
    <property type="match status" value="1"/>
</dbReference>
<name>A0A1X6N4J5_9APHY</name>
<feature type="transmembrane region" description="Helical" evidence="7">
    <location>
        <begin position="12"/>
        <end position="34"/>
    </location>
</feature>
<dbReference type="EMBL" id="KZ110595">
    <property type="protein sequence ID" value="OSX63372.1"/>
    <property type="molecule type" value="Genomic_DNA"/>
</dbReference>
<keyword evidence="5 7" id="KW-0472">Membrane</keyword>
<keyword evidence="4 7" id="KW-1133">Transmembrane helix</keyword>
<evidence type="ECO:0000256" key="4">
    <source>
        <dbReference type="ARBA" id="ARBA00022989"/>
    </source>
</evidence>
<comment type="subcellular location">
    <subcellularLocation>
        <location evidence="1">Membrane</location>
    </subcellularLocation>
</comment>
<dbReference type="AlphaFoldDB" id="A0A1X6N4J5"/>
<dbReference type="Proteomes" id="UP000194127">
    <property type="component" value="Unassembled WGS sequence"/>
</dbReference>
<feature type="domain" description="DUF6534" evidence="8">
    <location>
        <begin position="176"/>
        <end position="260"/>
    </location>
</feature>
<dbReference type="Pfam" id="PF20152">
    <property type="entry name" value="DUF6534"/>
    <property type="match status" value="1"/>
</dbReference>
<accession>A0A1X6N4J5</accession>
<dbReference type="STRING" id="670580.A0A1X6N4J5"/>
<dbReference type="PANTHER" id="PTHR40465">
    <property type="entry name" value="CHROMOSOME 1, WHOLE GENOME SHOTGUN SEQUENCE"/>
    <property type="match status" value="1"/>
</dbReference>
<evidence type="ECO:0000256" key="1">
    <source>
        <dbReference type="ARBA" id="ARBA00004370"/>
    </source>
</evidence>
<organism evidence="9 10">
    <name type="scientific">Postia placenta MAD-698-R-SB12</name>
    <dbReference type="NCBI Taxonomy" id="670580"/>
    <lineage>
        <taxon>Eukaryota</taxon>
        <taxon>Fungi</taxon>
        <taxon>Dikarya</taxon>
        <taxon>Basidiomycota</taxon>
        <taxon>Agaricomycotina</taxon>
        <taxon>Agaricomycetes</taxon>
        <taxon>Polyporales</taxon>
        <taxon>Adustoporiaceae</taxon>
        <taxon>Rhodonia</taxon>
    </lineage>
</organism>
<sequence>MPSGFATSFGAMLLGVLMSSILFGIANLQVYIYFKKYTNDPLWTKISVCALWIVDALCVSFSFYLIYQYLITDYTNPEALLVIDWNFKAQDILSSICIFFVQTLYVHRIWILDASINRDSRIRRFLPGIASISVCAGYAASLVLSHEITAPANATPNGLLGHQWITYYPLSVYPGIDAVIAASLCFLLRISRTGYRRTDSLINTLMLYTVNTGIITSLCSLAAIIAMKISPRTFIVAAVEFLLPRVYVNSYIAMLNARNSLRGSDFRMTRDYVLNTLQHAVTPEVTDDSKPPALPQTINIQSDIDNDSGGPRSSYTDGERNEGVMISLSKEQASSPGPLPTPPQAHVYAIHNTARSMLRYGQTLRESKNKVAILFPPAAVAFISGCGCDLLINILLTIFGYFPGHIHAFWLIYKKMKAEEMYGRGGFRYVGSGTYEPLYTGAPGVAPGAAPSYGATAGNYVR</sequence>
<evidence type="ECO:0000256" key="5">
    <source>
        <dbReference type="ARBA" id="ARBA00023136"/>
    </source>
</evidence>
<dbReference type="InterPro" id="IPR045339">
    <property type="entry name" value="DUF6534"/>
</dbReference>
<feature type="transmembrane region" description="Helical" evidence="7">
    <location>
        <begin position="390"/>
        <end position="413"/>
    </location>
</feature>
<protein>
    <recommendedName>
        <fullName evidence="8">DUF6534 domain-containing protein</fullName>
    </recommendedName>
</protein>
<feature type="transmembrane region" description="Helical" evidence="7">
    <location>
        <begin position="200"/>
        <end position="227"/>
    </location>
</feature>
<feature type="transmembrane region" description="Helical" evidence="7">
    <location>
        <begin position="46"/>
        <end position="67"/>
    </location>
</feature>
<evidence type="ECO:0000256" key="6">
    <source>
        <dbReference type="SAM" id="MobiDB-lite"/>
    </source>
</evidence>
<evidence type="ECO:0000313" key="10">
    <source>
        <dbReference type="Proteomes" id="UP000194127"/>
    </source>
</evidence>
<evidence type="ECO:0000256" key="7">
    <source>
        <dbReference type="SAM" id="Phobius"/>
    </source>
</evidence>
<dbReference type="GO" id="GO:0016020">
    <property type="term" value="C:membrane"/>
    <property type="evidence" value="ECO:0007669"/>
    <property type="project" value="UniProtKB-SubCell"/>
</dbReference>
<dbReference type="InterPro" id="IPR000612">
    <property type="entry name" value="PMP3"/>
</dbReference>
<evidence type="ECO:0000256" key="2">
    <source>
        <dbReference type="ARBA" id="ARBA00009530"/>
    </source>
</evidence>
<feature type="transmembrane region" description="Helical" evidence="7">
    <location>
        <begin position="165"/>
        <end position="188"/>
    </location>
</feature>
<evidence type="ECO:0000313" key="9">
    <source>
        <dbReference type="EMBL" id="OSX63372.1"/>
    </source>
</evidence>
<keyword evidence="3 7" id="KW-0812">Transmembrane</keyword>
<feature type="region of interest" description="Disordered" evidence="6">
    <location>
        <begin position="284"/>
        <end position="317"/>
    </location>
</feature>
<gene>
    <name evidence="9" type="ORF">POSPLADRAFT_1074014</name>
</gene>
<proteinExistence type="inferred from homology"/>
<evidence type="ECO:0000259" key="8">
    <source>
        <dbReference type="Pfam" id="PF20152"/>
    </source>
</evidence>
<dbReference type="OrthoDB" id="2535105at2759"/>
<evidence type="ECO:0000256" key="3">
    <source>
        <dbReference type="ARBA" id="ARBA00022692"/>
    </source>
</evidence>
<comment type="similarity">
    <text evidence="2">Belongs to the UPF0057 (PMP3) family.</text>
</comment>
<feature type="transmembrane region" description="Helical" evidence="7">
    <location>
        <begin position="125"/>
        <end position="145"/>
    </location>
</feature>
<feature type="transmembrane region" description="Helical" evidence="7">
    <location>
        <begin position="87"/>
        <end position="105"/>
    </location>
</feature>
<keyword evidence="10" id="KW-1185">Reference proteome</keyword>